<dbReference type="PANTHER" id="PTHR23355">
    <property type="entry name" value="RIBONUCLEASE"/>
    <property type="match status" value="1"/>
</dbReference>
<dbReference type="Pfam" id="PF18614">
    <property type="entry name" value="RNase_II_C_S1"/>
    <property type="match status" value="1"/>
</dbReference>
<dbReference type="PANTHER" id="PTHR23355:SF42">
    <property type="entry name" value="RIBONUCLEASE II, CHLOROPLASTIC_MITOCHONDRIAL"/>
    <property type="match status" value="1"/>
</dbReference>
<name>A0ABS1SNL6_9MICO</name>
<dbReference type="EMBL" id="QYAD01000002">
    <property type="protein sequence ID" value="MBL3689761.1"/>
    <property type="molecule type" value="Genomic_DNA"/>
</dbReference>
<dbReference type="Proteomes" id="UP001646141">
    <property type="component" value="Unassembled WGS sequence"/>
</dbReference>
<dbReference type="SUPFAM" id="SSF50249">
    <property type="entry name" value="Nucleic acid-binding proteins"/>
    <property type="match status" value="1"/>
</dbReference>
<feature type="region of interest" description="Disordered" evidence="1">
    <location>
        <begin position="203"/>
        <end position="224"/>
    </location>
</feature>
<comment type="caution">
    <text evidence="3">The sequence shown here is derived from an EMBL/GenBank/DDBJ whole genome shotgun (WGS) entry which is preliminary data.</text>
</comment>
<gene>
    <name evidence="3" type="ORF">D3226_07275</name>
</gene>
<evidence type="ECO:0000259" key="2">
    <source>
        <dbReference type="SMART" id="SM00955"/>
    </source>
</evidence>
<proteinExistence type="predicted"/>
<evidence type="ECO:0000256" key="1">
    <source>
        <dbReference type="SAM" id="MobiDB-lite"/>
    </source>
</evidence>
<organism evidence="3 4">
    <name type="scientific">Leucobacter chromiireducens subsp. chromiireducens</name>
    <dbReference type="NCBI Taxonomy" id="660067"/>
    <lineage>
        <taxon>Bacteria</taxon>
        <taxon>Bacillati</taxon>
        <taxon>Actinomycetota</taxon>
        <taxon>Actinomycetes</taxon>
        <taxon>Micrococcales</taxon>
        <taxon>Microbacteriaceae</taxon>
        <taxon>Leucobacter</taxon>
    </lineage>
</organism>
<feature type="domain" description="RNB" evidence="2">
    <location>
        <begin position="51"/>
        <end position="368"/>
    </location>
</feature>
<dbReference type="InterPro" id="IPR050180">
    <property type="entry name" value="RNR_Ribonuclease"/>
</dbReference>
<dbReference type="InterPro" id="IPR012340">
    <property type="entry name" value="NA-bd_OB-fold"/>
</dbReference>
<evidence type="ECO:0000313" key="4">
    <source>
        <dbReference type="Proteomes" id="UP001646141"/>
    </source>
</evidence>
<keyword evidence="4" id="KW-1185">Reference proteome</keyword>
<evidence type="ECO:0000313" key="3">
    <source>
        <dbReference type="EMBL" id="MBL3689761.1"/>
    </source>
</evidence>
<dbReference type="Pfam" id="PF00773">
    <property type="entry name" value="RNB"/>
    <property type="match status" value="1"/>
</dbReference>
<dbReference type="InterPro" id="IPR040596">
    <property type="entry name" value="RNase_II_C_S1"/>
</dbReference>
<dbReference type="InterPro" id="IPR001900">
    <property type="entry name" value="RNase_II/R"/>
</dbReference>
<dbReference type="RefSeq" id="WP_202381773.1">
    <property type="nucleotide sequence ID" value="NZ_BAAAMA010000002.1"/>
</dbReference>
<accession>A0ABS1SNL6</accession>
<dbReference type="SMART" id="SM00955">
    <property type="entry name" value="RNB"/>
    <property type="match status" value="1"/>
</dbReference>
<reference evidence="3 4" key="1">
    <citation type="submission" date="2018-09" db="EMBL/GenBank/DDBJ databases">
        <title>Comparative genomics of Leucobacter spp.</title>
        <authorList>
            <person name="Reis A.C."/>
            <person name="Kolvenbach B.A."/>
            <person name="Corvini P.F.X."/>
            <person name="Nunes O.C."/>
        </authorList>
    </citation>
    <scope>NUCLEOTIDE SEQUENCE [LARGE SCALE GENOMIC DNA]</scope>
    <source>
        <strain evidence="3 4">L-1</strain>
    </source>
</reference>
<protein>
    <submittedName>
        <fullName evidence="3">RNB domain-containing ribonuclease</fullName>
    </submittedName>
</protein>
<sequence>MPARRTHLAPHHAHGELAAALAALRTEFEVPLDFPPDALSEAAAAIPLPAPRDLRDIPFVTLDPVGSRDLDQAFHLERVGSGWRVRYAIADVPGFVHPGGALDRAARSRGQTLYLPDGTVPLHPRLLSEGRASLLPGETRSAYVWTAELDADGAAHSGRVERAVIRSRAQLDYPGAQRAIDAGHADGPLALLREVGLARSGQERLRGGASLSMPEEEIRETPSGYRIERRDPLPVEEWNAQLSLLAGITAGELMLGAEVGILRTMPPPEETALTEFRARVRALGQPWAQDLSYGEYLAGLDPTAVGTPAVRQAAAALFRGADYTSFDGALPAETRQAAIAAPYAHVTAPLRRLVDRFGLVVCAAICADEAIPEWARAALPELPALMRASNQRSGQLTSAALDRVEAAVLHDRVGDTLDAVVIEVRGAKARVQLTDPPVTAQCPADGLRAGTLVRLRVLGTDIASGTVDLAPVSI</sequence>